<dbReference type="SUPFAM" id="SSF82754">
    <property type="entry name" value="C-terminal, gelsolin-like domain of Sec23/24"/>
    <property type="match status" value="1"/>
</dbReference>
<gene>
    <name evidence="5" type="ordered locus">KLTH0G06138g</name>
</gene>
<dbReference type="OrthoDB" id="10256289at2759"/>
<dbReference type="EMBL" id="CU928171">
    <property type="protein sequence ID" value="CAR24867.1"/>
    <property type="molecule type" value="Genomic_DNA"/>
</dbReference>
<keyword evidence="3" id="KW-0256">Endoplasmic reticulum</keyword>
<dbReference type="InterPro" id="IPR037364">
    <property type="entry name" value="Sec23"/>
</dbReference>
<dbReference type="OMA" id="IVIDTIC"/>
<evidence type="ECO:0000313" key="5">
    <source>
        <dbReference type="EMBL" id="CAR24867.1"/>
    </source>
</evidence>
<dbReference type="Gene3D" id="3.40.50.410">
    <property type="entry name" value="von Willebrand factor, type A domain"/>
    <property type="match status" value="1"/>
</dbReference>
<protein>
    <recommendedName>
        <fullName evidence="3">Protein transport protein SEC23</fullName>
    </recommendedName>
</protein>
<evidence type="ECO:0000256" key="3">
    <source>
        <dbReference type="RuleBase" id="RU365030"/>
    </source>
</evidence>
<feature type="domain" description="Sec23/Sec24 trunk" evidence="4">
    <location>
        <begin position="110"/>
        <end position="311"/>
    </location>
</feature>
<organism evidence="5 6">
    <name type="scientific">Lachancea thermotolerans (strain ATCC 56472 / CBS 6340 / NRRL Y-8284)</name>
    <name type="common">Yeast</name>
    <name type="synonym">Kluyveromyces thermotolerans</name>
    <dbReference type="NCBI Taxonomy" id="559295"/>
    <lineage>
        <taxon>Eukaryota</taxon>
        <taxon>Fungi</taxon>
        <taxon>Dikarya</taxon>
        <taxon>Ascomycota</taxon>
        <taxon>Saccharomycotina</taxon>
        <taxon>Saccharomycetes</taxon>
        <taxon>Saccharomycetales</taxon>
        <taxon>Saccharomycetaceae</taxon>
        <taxon>Lachancea</taxon>
    </lineage>
</organism>
<dbReference type="Gene3D" id="2.60.40.1670">
    <property type="entry name" value="beta-sandwich domain of Sec23/24"/>
    <property type="match status" value="1"/>
</dbReference>
<evidence type="ECO:0000256" key="1">
    <source>
        <dbReference type="ARBA" id="ARBA00009210"/>
    </source>
</evidence>
<comment type="function">
    <text evidence="3">Component of the coat protein complex II (COPII) which promotes the formation of transport vesicles from the endoplasmic reticulum (ER). The coat has two main functions, the physical deformation of the endoplasmic reticulum membrane into vesicles and the selection of cargo molecules.</text>
</comment>
<dbReference type="InParanoid" id="C5DM56"/>
<name>C5DM56_LACTC</name>
<dbReference type="GO" id="GO:0070971">
    <property type="term" value="C:endoplasmic reticulum exit site"/>
    <property type="evidence" value="ECO:0007669"/>
    <property type="project" value="TreeGrafter"/>
</dbReference>
<evidence type="ECO:0000256" key="2">
    <source>
        <dbReference type="ARBA" id="ARBA00022490"/>
    </source>
</evidence>
<dbReference type="SUPFAM" id="SSF53300">
    <property type="entry name" value="vWA-like"/>
    <property type="match status" value="1"/>
</dbReference>
<dbReference type="GO" id="GO:0030127">
    <property type="term" value="C:COPII vesicle coat"/>
    <property type="evidence" value="ECO:0007669"/>
    <property type="project" value="InterPro"/>
</dbReference>
<dbReference type="GO" id="GO:0008270">
    <property type="term" value="F:zinc ion binding"/>
    <property type="evidence" value="ECO:0007669"/>
    <property type="project" value="InterPro"/>
</dbReference>
<dbReference type="GO" id="GO:0006886">
    <property type="term" value="P:intracellular protein transport"/>
    <property type="evidence" value="ECO:0007669"/>
    <property type="project" value="InterPro"/>
</dbReference>
<dbReference type="PANTHER" id="PTHR11141:SF0">
    <property type="entry name" value="PROTEIN TRANSPORT PROTEIN SEC23"/>
    <property type="match status" value="1"/>
</dbReference>
<comment type="similarity">
    <text evidence="1 3">Belongs to the SEC23/SEC24 family. SEC23 subfamily.</text>
</comment>
<keyword evidence="3" id="KW-0813">Transport</keyword>
<dbReference type="HOGENOM" id="CLU_008658_3_0_1"/>
<dbReference type="PANTHER" id="PTHR11141">
    <property type="entry name" value="PROTEIN TRANSPORT PROTEIN SEC23"/>
    <property type="match status" value="1"/>
</dbReference>
<dbReference type="SUPFAM" id="SSF82919">
    <property type="entry name" value="Zn-finger domain of Sec23/24"/>
    <property type="match status" value="1"/>
</dbReference>
<keyword evidence="3" id="KW-0968">Cytoplasmic vesicle</keyword>
<evidence type="ECO:0000259" key="4">
    <source>
        <dbReference type="Pfam" id="PF04811"/>
    </source>
</evidence>
<dbReference type="GeneID" id="8293572"/>
<dbReference type="Gene3D" id="1.20.120.730">
    <property type="entry name" value="Sec23/Sec24 helical domain"/>
    <property type="match status" value="1"/>
</dbReference>
<accession>C5DM56</accession>
<dbReference type="eggNOG" id="KOG1986">
    <property type="taxonomic scope" value="Eukaryota"/>
</dbReference>
<keyword evidence="6" id="KW-1185">Reference proteome</keyword>
<evidence type="ECO:0000313" key="6">
    <source>
        <dbReference type="Proteomes" id="UP000002036"/>
    </source>
</evidence>
<dbReference type="Pfam" id="PF04811">
    <property type="entry name" value="Sec23_trunk"/>
    <property type="match status" value="1"/>
</dbReference>
<dbReference type="AlphaFoldDB" id="C5DM56"/>
<dbReference type="SUPFAM" id="SSF81995">
    <property type="entry name" value="beta-sandwich domain of Sec23/24"/>
    <property type="match status" value="1"/>
</dbReference>
<dbReference type="GO" id="GO:0005789">
    <property type="term" value="C:endoplasmic reticulum membrane"/>
    <property type="evidence" value="ECO:0007669"/>
    <property type="project" value="UniProtKB-SubCell"/>
</dbReference>
<proteinExistence type="inferred from homology"/>
<dbReference type="InterPro" id="IPR036465">
    <property type="entry name" value="vWFA_dom_sf"/>
</dbReference>
<dbReference type="GO" id="GO:0005096">
    <property type="term" value="F:GTPase activator activity"/>
    <property type="evidence" value="ECO:0007669"/>
    <property type="project" value="TreeGrafter"/>
</dbReference>
<dbReference type="Gene3D" id="2.30.30.380">
    <property type="entry name" value="Zn-finger domain of Sec23/24"/>
    <property type="match status" value="1"/>
</dbReference>
<comment type="subcellular location">
    <subcellularLocation>
        <location evidence="3">Cytoplasm</location>
    </subcellularLocation>
    <subcellularLocation>
        <location evidence="3">Cytoplasmic vesicle</location>
        <location evidence="3">COPII-coated vesicle membrane</location>
        <topology evidence="3">Peripheral membrane protein</topology>
        <orientation evidence="3">Cytoplasmic side</orientation>
    </subcellularLocation>
    <subcellularLocation>
        <location evidence="3">Endoplasmic reticulum membrane</location>
        <topology evidence="3">Peripheral membrane protein</topology>
        <orientation evidence="3">Cytoplasmic side</orientation>
    </subcellularLocation>
    <subcellularLocation>
        <location evidence="3">Golgi apparatus membrane</location>
        <topology evidence="3">Peripheral membrane protein</topology>
        <orientation evidence="3">Cytoplasmic side</orientation>
    </subcellularLocation>
</comment>
<dbReference type="Proteomes" id="UP000002036">
    <property type="component" value="Chromosome G"/>
</dbReference>
<keyword evidence="3" id="KW-0472">Membrane</keyword>
<dbReference type="STRING" id="559295.C5DM56"/>
<keyword evidence="2 3" id="KW-0963">Cytoplasm</keyword>
<reference evidence="5 6" key="1">
    <citation type="journal article" date="2009" name="Genome Res.">
        <title>Comparative genomics of protoploid Saccharomycetaceae.</title>
        <authorList>
            <consortium name="The Genolevures Consortium"/>
            <person name="Souciet J.-L."/>
            <person name="Dujon B."/>
            <person name="Gaillardin C."/>
            <person name="Johnston M."/>
            <person name="Baret P.V."/>
            <person name="Cliften P."/>
            <person name="Sherman D.J."/>
            <person name="Weissenbach J."/>
            <person name="Westhof E."/>
            <person name="Wincker P."/>
            <person name="Jubin C."/>
            <person name="Poulain J."/>
            <person name="Barbe V."/>
            <person name="Segurens B."/>
            <person name="Artiguenave F."/>
            <person name="Anthouard V."/>
            <person name="Vacherie B."/>
            <person name="Val M.-E."/>
            <person name="Fulton R.S."/>
            <person name="Minx P."/>
            <person name="Wilson R."/>
            <person name="Durrens P."/>
            <person name="Jean G."/>
            <person name="Marck C."/>
            <person name="Martin T."/>
            <person name="Nikolski M."/>
            <person name="Rolland T."/>
            <person name="Seret M.-L."/>
            <person name="Casaregola S."/>
            <person name="Despons L."/>
            <person name="Fairhead C."/>
            <person name="Fischer G."/>
            <person name="Lafontaine I."/>
            <person name="Leh V."/>
            <person name="Lemaire M."/>
            <person name="de Montigny J."/>
            <person name="Neuveglise C."/>
            <person name="Thierry A."/>
            <person name="Blanc-Lenfle I."/>
            <person name="Bleykasten C."/>
            <person name="Diffels J."/>
            <person name="Fritsch E."/>
            <person name="Frangeul L."/>
            <person name="Goeffon A."/>
            <person name="Jauniaux N."/>
            <person name="Kachouri-Lafond R."/>
            <person name="Payen C."/>
            <person name="Potier S."/>
            <person name="Pribylova L."/>
            <person name="Ozanne C."/>
            <person name="Richard G.-F."/>
            <person name="Sacerdot C."/>
            <person name="Straub M.-L."/>
            <person name="Talla E."/>
        </authorList>
    </citation>
    <scope>NUCLEOTIDE SEQUENCE [LARGE SCALE GENOMIC DNA]</scope>
    <source>
        <strain evidence="6">ATCC 56472 / CBS 6340 / NRRL Y-8284</strain>
    </source>
</reference>
<dbReference type="GO" id="GO:0090110">
    <property type="term" value="P:COPII-coated vesicle cargo loading"/>
    <property type="evidence" value="ECO:0007669"/>
    <property type="project" value="TreeGrafter"/>
</dbReference>
<dbReference type="KEGG" id="lth:KLTH0G06138g"/>
<keyword evidence="3" id="KW-0479">Metal-binding</keyword>
<keyword evidence="3" id="KW-0653">Protein transport</keyword>
<dbReference type="InterPro" id="IPR006896">
    <property type="entry name" value="Sec23/24_trunk_dom"/>
</dbReference>
<keyword evidence="3" id="KW-0333">Golgi apparatus</keyword>
<dbReference type="InterPro" id="IPR036180">
    <property type="entry name" value="Gelsolin-like_dom_sf"/>
</dbReference>
<sequence>MITPCFAVIPTSRLEAEQQLPYLLEPSHVDVLYESKVDGTEARTQYQICGFCGAAIMDKCVIFENQWVCGFCNKYNTLLEKPRSSSYISEVPESTEGQHMGEGNAQVLLVDLDTDGAEELGNLINSILSCLENCPNARFGLVTLCDGQATVYTPSGSQTLSSDDPTTLSKAKNLDIEFFRGKIQGSSPLWLDQNQTLNLIKTLSFKPSPMHNQRPKRATGLGLILASLYHSGSDFPTVVTAFISGPCTSGPGKVVPKSKKHHIRQHYDLESNRDKYFYPARSFYQSLIRTLSVNCFIACLDQVGIVEMAPLLVSVSQFDTFNDESFRVLSRNCIHNVSVDHQITVFASKGLLVDGCLGPVSRLDATQPVYSDTPSGVSGTNRWRCRASGLSLSLAFSFQIDTTATKEESHDKTPAHLAIQIHDLFQDQGKRYVKVDTIVICTTNNSATSATRSVPKSFDHIAALGCLMKQIAYDQFFKNHTNAFSLQQWRIKIDKLAARHSKVQSKHFSEFLEMIYRLKWTVLLQKRNTSPDEAAVFQHTILSQDSNICGLLCKPKVIIFTNESQFEPSNLNEQLLTAREAMCVDFGTSIMVRYLEDDSLIVKAEQFAQSLAQNNPLAPKVQKTRIKGSQDRYFISKLLPQGGLNTEDMSLEQFSANIRRMSQCM</sequence>
<dbReference type="InterPro" id="IPR036174">
    <property type="entry name" value="Znf_Sec23_Sec24_sf"/>
</dbReference>
<dbReference type="RefSeq" id="XP_002555304.1">
    <property type="nucleotide sequence ID" value="XM_002555258.1"/>
</dbReference>
<dbReference type="FunCoup" id="C5DM56">
    <property type="interactions" value="32"/>
</dbReference>
<keyword evidence="3" id="KW-0931">ER-Golgi transport</keyword>
<dbReference type="GO" id="GO:0000139">
    <property type="term" value="C:Golgi membrane"/>
    <property type="evidence" value="ECO:0007669"/>
    <property type="project" value="UniProtKB-SubCell"/>
</dbReference>
<keyword evidence="3" id="KW-0862">Zinc</keyword>